<dbReference type="PROSITE" id="PS51257">
    <property type="entry name" value="PROKAR_LIPOPROTEIN"/>
    <property type="match status" value="1"/>
</dbReference>
<comment type="caution">
    <text evidence="2">The sequence shown here is derived from an EMBL/GenBank/DDBJ whole genome shotgun (WGS) entry which is preliminary data.</text>
</comment>
<accession>A0A2S7SXD9</accession>
<proteinExistence type="predicted"/>
<sequence length="375" mass="41570">MKTRFRTMRGMKYALLFAGLLSCGLATAQVVGGQSSFEYLNLSNSPHVSALGGISVANPENDISLALQNPAMMRPGLHNQLGLNYNSFYGDIKVMNLQYGYYAPKTQTSFFGGVQYLNYGAFSNTDDLGNVYGDFHAVDYSITLGASRSYLQHWRYGAAVKYASSALYDAKASAVLMDVGINYYDTASLVDFGIVAKNMGGTIKKYNPNNPAEPLPFDLQLGISKRFKHLPLRVYTTLHHLYEWDVQYNNPSDNVGTGLLGSNDTASSKGSFGEKLFRHFIFGAELSLGKRLMVTVSYNDLRRREMVIKTKTGSAGFAFGVALNLNKFQVHYGRSYYHIAGAYNEIGINFALNKLMGLGKTGEKIKWNAEYPDWE</sequence>
<evidence type="ECO:0000313" key="2">
    <source>
        <dbReference type="EMBL" id="PQJ11593.1"/>
    </source>
</evidence>
<keyword evidence="1" id="KW-0732">Signal</keyword>
<feature type="signal peptide" evidence="1">
    <location>
        <begin position="1"/>
        <end position="28"/>
    </location>
</feature>
<dbReference type="NCBIfam" id="NF033709">
    <property type="entry name" value="PorV_fam"/>
    <property type="match status" value="1"/>
</dbReference>
<gene>
    <name evidence="2" type="ORF">CJD36_007295</name>
</gene>
<feature type="chain" id="PRO_5015710900" description="Type IX secretion system protein PorQ" evidence="1">
    <location>
        <begin position="29"/>
        <end position="375"/>
    </location>
</feature>
<evidence type="ECO:0008006" key="4">
    <source>
        <dbReference type="Google" id="ProtNLM"/>
    </source>
</evidence>
<protein>
    <recommendedName>
        <fullName evidence="4">Type IX secretion system protein PorQ</fullName>
    </recommendedName>
</protein>
<evidence type="ECO:0000313" key="3">
    <source>
        <dbReference type="Proteomes" id="UP000239872"/>
    </source>
</evidence>
<dbReference type="Proteomes" id="UP000239872">
    <property type="component" value="Unassembled WGS sequence"/>
</dbReference>
<keyword evidence="3" id="KW-1185">Reference proteome</keyword>
<reference evidence="2 3" key="1">
    <citation type="submission" date="2018-01" db="EMBL/GenBank/DDBJ databases">
        <title>A novel member of the phylum Bacteroidetes isolated from glacier ice.</title>
        <authorList>
            <person name="Liu Q."/>
            <person name="Xin Y.-H."/>
        </authorList>
    </citation>
    <scope>NUCLEOTIDE SEQUENCE [LARGE SCALE GENOMIC DNA]</scope>
    <source>
        <strain evidence="2 3">RB1R16</strain>
    </source>
</reference>
<name>A0A2S7SXD9_9BACT</name>
<evidence type="ECO:0000256" key="1">
    <source>
        <dbReference type="SAM" id="SignalP"/>
    </source>
</evidence>
<dbReference type="AlphaFoldDB" id="A0A2S7SXD9"/>
<dbReference type="NCBIfam" id="NF033711">
    <property type="entry name" value="T9SS_PorQ"/>
    <property type="match status" value="1"/>
</dbReference>
<organism evidence="2 3">
    <name type="scientific">Flavipsychrobacter stenotrophus</name>
    <dbReference type="NCBI Taxonomy" id="2077091"/>
    <lineage>
        <taxon>Bacteria</taxon>
        <taxon>Pseudomonadati</taxon>
        <taxon>Bacteroidota</taxon>
        <taxon>Chitinophagia</taxon>
        <taxon>Chitinophagales</taxon>
        <taxon>Chitinophagaceae</taxon>
        <taxon>Flavipsychrobacter</taxon>
    </lineage>
</organism>
<dbReference type="EMBL" id="PPSL01000002">
    <property type="protein sequence ID" value="PQJ11593.1"/>
    <property type="molecule type" value="Genomic_DNA"/>
</dbReference>